<proteinExistence type="predicted"/>
<dbReference type="Proteomes" id="UP001551695">
    <property type="component" value="Unassembled WGS sequence"/>
</dbReference>
<dbReference type="EMBL" id="JBFAKC010000004">
    <property type="protein sequence ID" value="MEV0708304.1"/>
    <property type="molecule type" value="Genomic_DNA"/>
</dbReference>
<comment type="caution">
    <text evidence="2">The sequence shown here is derived from an EMBL/GenBank/DDBJ whole genome shotgun (WGS) entry which is preliminary data.</text>
</comment>
<reference evidence="2 3" key="1">
    <citation type="submission" date="2024-06" db="EMBL/GenBank/DDBJ databases">
        <title>The Natural Products Discovery Center: Release of the First 8490 Sequenced Strains for Exploring Actinobacteria Biosynthetic Diversity.</title>
        <authorList>
            <person name="Kalkreuter E."/>
            <person name="Kautsar S.A."/>
            <person name="Yang D."/>
            <person name="Bader C.D."/>
            <person name="Teijaro C.N."/>
            <person name="Fluegel L."/>
            <person name="Davis C.M."/>
            <person name="Simpson J.R."/>
            <person name="Lauterbach L."/>
            <person name="Steele A.D."/>
            <person name="Gui C."/>
            <person name="Meng S."/>
            <person name="Li G."/>
            <person name="Viehrig K."/>
            <person name="Ye F."/>
            <person name="Su P."/>
            <person name="Kiefer A.F."/>
            <person name="Nichols A."/>
            <person name="Cepeda A.J."/>
            <person name="Yan W."/>
            <person name="Fan B."/>
            <person name="Jiang Y."/>
            <person name="Adhikari A."/>
            <person name="Zheng C.-J."/>
            <person name="Schuster L."/>
            <person name="Cowan T.M."/>
            <person name="Smanski M.J."/>
            <person name="Chevrette M.G."/>
            <person name="De Carvalho L.P.S."/>
            <person name="Shen B."/>
        </authorList>
    </citation>
    <scope>NUCLEOTIDE SEQUENCE [LARGE SCALE GENOMIC DNA]</scope>
    <source>
        <strain evidence="2 3">NPDC050403</strain>
    </source>
</reference>
<evidence type="ECO:0000313" key="2">
    <source>
        <dbReference type="EMBL" id="MEV0708304.1"/>
    </source>
</evidence>
<dbReference type="PANTHER" id="PTHR39339:SF1">
    <property type="entry name" value="CHAD DOMAIN-CONTAINING PROTEIN"/>
    <property type="match status" value="1"/>
</dbReference>
<accession>A0ABV3FSB1</accession>
<dbReference type="InterPro" id="IPR038186">
    <property type="entry name" value="CHAD_dom_sf"/>
</dbReference>
<dbReference type="Pfam" id="PF05235">
    <property type="entry name" value="CHAD"/>
    <property type="match status" value="1"/>
</dbReference>
<protein>
    <submittedName>
        <fullName evidence="2">CHAD domain-containing protein</fullName>
    </submittedName>
</protein>
<organism evidence="2 3">
    <name type="scientific">Nocardia aurea</name>
    <dbReference type="NCBI Taxonomy" id="2144174"/>
    <lineage>
        <taxon>Bacteria</taxon>
        <taxon>Bacillati</taxon>
        <taxon>Actinomycetota</taxon>
        <taxon>Actinomycetes</taxon>
        <taxon>Mycobacteriales</taxon>
        <taxon>Nocardiaceae</taxon>
        <taxon>Nocardia</taxon>
    </lineage>
</organism>
<feature type="domain" description="CHAD" evidence="1">
    <location>
        <begin position="21"/>
        <end position="305"/>
    </location>
</feature>
<evidence type="ECO:0000259" key="1">
    <source>
        <dbReference type="PROSITE" id="PS51708"/>
    </source>
</evidence>
<dbReference type="RefSeq" id="WP_357782876.1">
    <property type="nucleotide sequence ID" value="NZ_JBFAKC010000004.1"/>
</dbReference>
<gene>
    <name evidence="2" type="ORF">AB0I48_12125</name>
</gene>
<dbReference type="PANTHER" id="PTHR39339">
    <property type="entry name" value="SLR1444 PROTEIN"/>
    <property type="match status" value="1"/>
</dbReference>
<dbReference type="PROSITE" id="PS51708">
    <property type="entry name" value="CHAD"/>
    <property type="match status" value="1"/>
</dbReference>
<sequence>MTREQTLNKDPSTASDIDSVRTSNAAALADYLCAQRDIIVEGEIAARSGDAEAIPAIIVASRRARSAVAAHRTARDHHRELRRLIEDLRWFGLALGAAHDLDVQAVRLRSSAGALRARYLRGPVRERVEQYFDYNIEQARTEGRALLGSRRYLAVLTDLDSQIDELRGGTAGWASVDRPDVLLADLVERVQDRMRAVALALGEDSRDATVHSVRKAVRRLRYYIESIGPCEPERERALAALESLQDALGEHHDAVVAKRHLLQISRDAEKAEESSFTYGLLYQRELDVTDRLLGVLPQACDGAVRAVRLLAAAERPGGEGSSNG</sequence>
<dbReference type="SMART" id="SM00880">
    <property type="entry name" value="CHAD"/>
    <property type="match status" value="1"/>
</dbReference>
<keyword evidence="3" id="KW-1185">Reference proteome</keyword>
<name>A0ABV3FSB1_9NOCA</name>
<evidence type="ECO:0000313" key="3">
    <source>
        <dbReference type="Proteomes" id="UP001551695"/>
    </source>
</evidence>
<dbReference type="Gene3D" id="1.40.20.10">
    <property type="entry name" value="CHAD domain"/>
    <property type="match status" value="1"/>
</dbReference>
<dbReference type="InterPro" id="IPR007899">
    <property type="entry name" value="CHAD_dom"/>
</dbReference>